<dbReference type="PROSITE" id="PS51257">
    <property type="entry name" value="PROKAR_LIPOPROTEIN"/>
    <property type="match status" value="1"/>
</dbReference>
<gene>
    <name evidence="2" type="ORF">V0U35_05915</name>
</gene>
<reference evidence="2 3" key="1">
    <citation type="submission" date="2024-01" db="EMBL/GenBank/DDBJ databases">
        <title>Hyphobacterium bacterium isolated from marine sediment.</title>
        <authorList>
            <person name="Zhao S."/>
        </authorList>
    </citation>
    <scope>NUCLEOTIDE SEQUENCE [LARGE SCALE GENOMIC DNA]</scope>
    <source>
        <strain evidence="2 3">Y60-23</strain>
    </source>
</reference>
<keyword evidence="1" id="KW-0732">Signal</keyword>
<feature type="signal peptide" evidence="1">
    <location>
        <begin position="1"/>
        <end position="19"/>
    </location>
</feature>
<feature type="chain" id="PRO_5045058189" evidence="1">
    <location>
        <begin position="20"/>
        <end position="583"/>
    </location>
</feature>
<organism evidence="2 3">
    <name type="scientific">Hyphobacterium marinum</name>
    <dbReference type="NCBI Taxonomy" id="3116574"/>
    <lineage>
        <taxon>Bacteria</taxon>
        <taxon>Pseudomonadati</taxon>
        <taxon>Pseudomonadota</taxon>
        <taxon>Alphaproteobacteria</taxon>
        <taxon>Maricaulales</taxon>
        <taxon>Maricaulaceae</taxon>
        <taxon>Hyphobacterium</taxon>
    </lineage>
</organism>
<protein>
    <submittedName>
        <fullName evidence="2">Uncharacterized protein</fullName>
    </submittedName>
</protein>
<evidence type="ECO:0000256" key="1">
    <source>
        <dbReference type="SAM" id="SignalP"/>
    </source>
</evidence>
<dbReference type="Proteomes" id="UP001310692">
    <property type="component" value="Unassembled WGS sequence"/>
</dbReference>
<keyword evidence="3" id="KW-1185">Reference proteome</keyword>
<comment type="caution">
    <text evidence="2">The sequence shown here is derived from an EMBL/GenBank/DDBJ whole genome shotgun (WGS) entry which is preliminary data.</text>
</comment>
<name>A0ABU7LXB6_9PROT</name>
<sequence>MRIGLGILVAVLTACAANAQSAVNWSILPNVRTGAPNEDLTFFATIANGSDVEMTCQPRFGGLFVRPGGVSGQARFYTFDGTDTGASFNQPVAIPAGADQDFVVSLSTNRAYAGEIIIPLFCTDPDNVPLDLPRIPLVNDFNVMIAPGNPPDIIMITDTLSQDGVARVGETGPHAALMTVAAVNIGEDATNVRILPGLSGFSTLNDGIAPTICETDADGVCNAVEARFAQIALWRENEIRTFAVRARVPVELGVPFYPDELRMDVGATDDEVDFYTPLITLFGRSGVAMDVERQTGTGPTPVQQCNYDQVADAGGSFSREDGIIVFDERINPDGNLSGLGYFRQSQNQFDSRFEDLTPFRLALPDGNSGDTQMTVFGMGPGSAQTDDDVANVNVQTRADGSLVISWNANPGFSNDFEVKGRLRCAGAPAQPRQPRLFTPEALAEIYDIDPSINGLELEEEIAWREGTSEAEMGELTKLYGDPATNVADAIMGALIIFSGGRPGGPSPGNPDSSQAIADGDAIGILVPSRYSDPESGASVIDCATLMLTGVQENEQTASTRNASVSILTRSGVAFDDAEGQCVR</sequence>
<proteinExistence type="predicted"/>
<evidence type="ECO:0000313" key="3">
    <source>
        <dbReference type="Proteomes" id="UP001310692"/>
    </source>
</evidence>
<accession>A0ABU7LXB6</accession>
<dbReference type="EMBL" id="JAZDRO010000002">
    <property type="protein sequence ID" value="MEE2566211.1"/>
    <property type="molecule type" value="Genomic_DNA"/>
</dbReference>
<dbReference type="RefSeq" id="WP_330195751.1">
    <property type="nucleotide sequence ID" value="NZ_JAZDRO010000002.1"/>
</dbReference>
<evidence type="ECO:0000313" key="2">
    <source>
        <dbReference type="EMBL" id="MEE2566211.1"/>
    </source>
</evidence>